<dbReference type="InterPro" id="IPR036942">
    <property type="entry name" value="Beta-barrel_TonB_sf"/>
</dbReference>
<dbReference type="Gene3D" id="2.170.130.10">
    <property type="entry name" value="TonB-dependent receptor, plug domain"/>
    <property type="match status" value="1"/>
</dbReference>
<evidence type="ECO:0000313" key="11">
    <source>
        <dbReference type="EMBL" id="MFC1854014.1"/>
    </source>
</evidence>
<dbReference type="PANTHER" id="PTHR30069:SF29">
    <property type="entry name" value="HEMOGLOBIN AND HEMOGLOBIN-HAPTOGLOBIN-BINDING PROTEIN 1-RELATED"/>
    <property type="match status" value="1"/>
</dbReference>
<dbReference type="Gene3D" id="2.40.170.20">
    <property type="entry name" value="TonB-dependent receptor, beta-barrel domain"/>
    <property type="match status" value="1"/>
</dbReference>
<organism evidence="11 12">
    <name type="scientific">candidate division CSSED10-310 bacterium</name>
    <dbReference type="NCBI Taxonomy" id="2855610"/>
    <lineage>
        <taxon>Bacteria</taxon>
        <taxon>Bacteria division CSSED10-310</taxon>
    </lineage>
</organism>
<name>A0ABV6Z6E0_UNCC1</name>
<evidence type="ECO:0000256" key="2">
    <source>
        <dbReference type="ARBA" id="ARBA00022448"/>
    </source>
</evidence>
<comment type="subcellular location">
    <subcellularLocation>
        <location evidence="1 8">Cell outer membrane</location>
        <topology evidence="1 8">Multi-pass membrane protein</topology>
    </subcellularLocation>
</comment>
<dbReference type="PROSITE" id="PS52016">
    <property type="entry name" value="TONB_DEPENDENT_REC_3"/>
    <property type="match status" value="1"/>
</dbReference>
<comment type="caution">
    <text evidence="11">The sequence shown here is derived from an EMBL/GenBank/DDBJ whole genome shotgun (WGS) entry which is preliminary data.</text>
</comment>
<keyword evidence="5 9" id="KW-0732">Signal</keyword>
<evidence type="ECO:0000256" key="5">
    <source>
        <dbReference type="ARBA" id="ARBA00022729"/>
    </source>
</evidence>
<keyword evidence="3 8" id="KW-1134">Transmembrane beta strand</keyword>
<evidence type="ECO:0000256" key="7">
    <source>
        <dbReference type="ARBA" id="ARBA00023237"/>
    </source>
</evidence>
<feature type="domain" description="TonB-dependent receptor plug" evidence="10">
    <location>
        <begin position="50"/>
        <end position="157"/>
    </location>
</feature>
<accession>A0ABV6Z6E0</accession>
<dbReference type="Pfam" id="PF07715">
    <property type="entry name" value="Plug"/>
    <property type="match status" value="1"/>
</dbReference>
<dbReference type="InterPro" id="IPR039426">
    <property type="entry name" value="TonB-dep_rcpt-like"/>
</dbReference>
<evidence type="ECO:0000256" key="3">
    <source>
        <dbReference type="ARBA" id="ARBA00022452"/>
    </source>
</evidence>
<dbReference type="InterPro" id="IPR037066">
    <property type="entry name" value="Plug_dom_sf"/>
</dbReference>
<evidence type="ECO:0000256" key="4">
    <source>
        <dbReference type="ARBA" id="ARBA00022692"/>
    </source>
</evidence>
<dbReference type="PANTHER" id="PTHR30069">
    <property type="entry name" value="TONB-DEPENDENT OUTER MEMBRANE RECEPTOR"/>
    <property type="match status" value="1"/>
</dbReference>
<keyword evidence="7 8" id="KW-0998">Cell outer membrane</keyword>
<keyword evidence="4 8" id="KW-0812">Transmembrane</keyword>
<dbReference type="SUPFAM" id="SSF56935">
    <property type="entry name" value="Porins"/>
    <property type="match status" value="1"/>
</dbReference>
<evidence type="ECO:0000256" key="6">
    <source>
        <dbReference type="ARBA" id="ARBA00023136"/>
    </source>
</evidence>
<evidence type="ECO:0000256" key="1">
    <source>
        <dbReference type="ARBA" id="ARBA00004571"/>
    </source>
</evidence>
<gene>
    <name evidence="11" type="ORF">ACFL27_27835</name>
</gene>
<reference evidence="11 12" key="1">
    <citation type="submission" date="2024-09" db="EMBL/GenBank/DDBJ databases">
        <title>Laminarin stimulates single cell rates of sulfate reduction while oxygen inhibits transcriptomic activity in coastal marine sediment.</title>
        <authorList>
            <person name="Lindsay M."/>
            <person name="Orcutt B."/>
            <person name="Emerson D."/>
            <person name="Stepanauskas R."/>
            <person name="D'Angelo T."/>
        </authorList>
    </citation>
    <scope>NUCLEOTIDE SEQUENCE [LARGE SCALE GENOMIC DNA]</scope>
    <source>
        <strain evidence="11">SAG AM-311-K15</strain>
    </source>
</reference>
<keyword evidence="6 8" id="KW-0472">Membrane</keyword>
<comment type="similarity">
    <text evidence="8">Belongs to the TonB-dependent receptor family.</text>
</comment>
<evidence type="ECO:0000256" key="9">
    <source>
        <dbReference type="SAM" id="SignalP"/>
    </source>
</evidence>
<feature type="signal peptide" evidence="9">
    <location>
        <begin position="1"/>
        <end position="20"/>
    </location>
</feature>
<sequence length="378" mass="41892">MKRCLLIFLITFFATVLVLAQDEIEYDESYYLADNFFVVTAGRHEQRFLEVPATINVINTSDITLSSAVNLADMLREVVGVSIARHPGNFPQFWTVIRGFHSDFVNERTLVMIDGVPIYHPHGGGIDLGWISLSLINKIEVIKGPVSAVYGANAFGGLINIITKSGSQSTSSGFFGAGVKIMENLDNGDTVTAPYYLLNVGGRAGPVNYFLSADGFFNKDGYMESHQSQENIDIFGKIGLHVSERAHITFLALHSQDHMLVGFENAPDPLENELTHVATSVDVQFSDHYSFQVRGYANNFRNYVNYDDELAKYESLAQVTGGEIQNTFTVGRHIIIIGADIHRDEAELTTWEFDWSAGYPPPVKQAGYQEKSTQSIGI</sequence>
<evidence type="ECO:0000313" key="12">
    <source>
        <dbReference type="Proteomes" id="UP001594351"/>
    </source>
</evidence>
<feature type="chain" id="PRO_5047066781" evidence="9">
    <location>
        <begin position="21"/>
        <end position="378"/>
    </location>
</feature>
<keyword evidence="12" id="KW-1185">Reference proteome</keyword>
<dbReference type="InterPro" id="IPR012910">
    <property type="entry name" value="Plug_dom"/>
</dbReference>
<keyword evidence="2 8" id="KW-0813">Transport</keyword>
<evidence type="ECO:0000259" key="10">
    <source>
        <dbReference type="Pfam" id="PF07715"/>
    </source>
</evidence>
<proteinExistence type="inferred from homology"/>
<keyword evidence="11" id="KW-0675">Receptor</keyword>
<feature type="non-terminal residue" evidence="11">
    <location>
        <position position="378"/>
    </location>
</feature>
<dbReference type="Proteomes" id="UP001594351">
    <property type="component" value="Unassembled WGS sequence"/>
</dbReference>
<protein>
    <submittedName>
        <fullName evidence="11">TonB-dependent receptor plug domain-containing protein</fullName>
    </submittedName>
</protein>
<evidence type="ECO:0000256" key="8">
    <source>
        <dbReference type="PROSITE-ProRule" id="PRU01360"/>
    </source>
</evidence>
<dbReference type="EMBL" id="JBHPBY010000680">
    <property type="protein sequence ID" value="MFC1854014.1"/>
    <property type="molecule type" value="Genomic_DNA"/>
</dbReference>